<dbReference type="Proteomes" id="UP001489509">
    <property type="component" value="Unassembled WGS sequence"/>
</dbReference>
<evidence type="ECO:0000313" key="3">
    <source>
        <dbReference type="Proteomes" id="UP001489509"/>
    </source>
</evidence>
<sequence>MFEIKVTVSCPDLVEAANAFAAALKGQAAATVAQTPPASAAPPAPTQAQTQAPPPAVPLATAPTYSLEQLAQAGADLLTRDPAKGQAAQALLQQFGISAVTQLPKERYGEFATALRGLGANI</sequence>
<gene>
    <name evidence="2" type="ORF">WMO26_12690</name>
</gene>
<feature type="region of interest" description="Disordered" evidence="1">
    <location>
        <begin position="31"/>
        <end position="60"/>
    </location>
</feature>
<evidence type="ECO:0000313" key="2">
    <source>
        <dbReference type="EMBL" id="MEQ2441687.1"/>
    </source>
</evidence>
<keyword evidence="3" id="KW-1185">Reference proteome</keyword>
<comment type="caution">
    <text evidence="2">The sequence shown here is derived from an EMBL/GenBank/DDBJ whole genome shotgun (WGS) entry which is preliminary data.</text>
</comment>
<accession>A0ABV1E316</accession>
<reference evidence="2 3" key="1">
    <citation type="submission" date="2024-03" db="EMBL/GenBank/DDBJ databases">
        <title>Human intestinal bacterial collection.</title>
        <authorList>
            <person name="Pauvert C."/>
            <person name="Hitch T.C.A."/>
            <person name="Clavel T."/>
        </authorList>
    </citation>
    <scope>NUCLEOTIDE SEQUENCE [LARGE SCALE GENOMIC DNA]</scope>
    <source>
        <strain evidence="2 3">CLA-JM-H44</strain>
    </source>
</reference>
<protein>
    <submittedName>
        <fullName evidence="2">Uncharacterized protein</fullName>
    </submittedName>
</protein>
<dbReference type="EMBL" id="JBBMFD010000036">
    <property type="protein sequence ID" value="MEQ2441687.1"/>
    <property type="molecule type" value="Genomic_DNA"/>
</dbReference>
<organism evidence="2 3">
    <name type="scientific">Solibaculum intestinale</name>
    <dbReference type="NCBI Taxonomy" id="3133165"/>
    <lineage>
        <taxon>Bacteria</taxon>
        <taxon>Bacillati</taxon>
        <taxon>Bacillota</taxon>
        <taxon>Clostridia</taxon>
        <taxon>Eubacteriales</taxon>
        <taxon>Oscillospiraceae</taxon>
        <taxon>Solibaculum</taxon>
    </lineage>
</organism>
<evidence type="ECO:0000256" key="1">
    <source>
        <dbReference type="SAM" id="MobiDB-lite"/>
    </source>
</evidence>
<proteinExistence type="predicted"/>
<dbReference type="RefSeq" id="WP_349220932.1">
    <property type="nucleotide sequence ID" value="NZ_JBBMFD010000036.1"/>
</dbReference>
<name>A0ABV1E316_9FIRM</name>